<feature type="region of interest" description="Disordered" evidence="1">
    <location>
        <begin position="1"/>
        <end position="41"/>
    </location>
</feature>
<sequence>MMQKLARKIAEKLQKDAERSVASGNRKGFIGAQPIPKELRK</sequence>
<evidence type="ECO:0000313" key="2">
    <source>
        <dbReference type="EMBL" id="SFE59536.1"/>
    </source>
</evidence>
<proteinExistence type="predicted"/>
<protein>
    <submittedName>
        <fullName evidence="2">Uncharacterized protein</fullName>
    </submittedName>
</protein>
<gene>
    <name evidence="2" type="ORF">SAMN04487969_10480</name>
</gene>
<organism evidence="2 3">
    <name type="scientific">Paenibacillus algorifonticola</name>
    <dbReference type="NCBI Taxonomy" id="684063"/>
    <lineage>
        <taxon>Bacteria</taxon>
        <taxon>Bacillati</taxon>
        <taxon>Bacillota</taxon>
        <taxon>Bacilli</taxon>
        <taxon>Bacillales</taxon>
        <taxon>Paenibacillaceae</taxon>
        <taxon>Paenibacillus</taxon>
    </lineage>
</organism>
<dbReference type="Proteomes" id="UP000183410">
    <property type="component" value="Unassembled WGS sequence"/>
</dbReference>
<evidence type="ECO:0000256" key="1">
    <source>
        <dbReference type="SAM" id="MobiDB-lite"/>
    </source>
</evidence>
<dbReference type="AlphaFoldDB" id="A0A1I2BTS5"/>
<reference evidence="3" key="1">
    <citation type="submission" date="2016-10" db="EMBL/GenBank/DDBJ databases">
        <authorList>
            <person name="Varghese N."/>
            <person name="Submissions S."/>
        </authorList>
    </citation>
    <scope>NUCLEOTIDE SEQUENCE [LARGE SCALE GENOMIC DNA]</scope>
    <source>
        <strain evidence="3">CGMCC 1.10223</strain>
    </source>
</reference>
<name>A0A1I2BTS5_9BACL</name>
<accession>A0A1I2BTS5</accession>
<evidence type="ECO:0000313" key="3">
    <source>
        <dbReference type="Proteomes" id="UP000183410"/>
    </source>
</evidence>
<keyword evidence="3" id="KW-1185">Reference proteome</keyword>
<feature type="compositionally biased region" description="Basic and acidic residues" evidence="1">
    <location>
        <begin position="8"/>
        <end position="19"/>
    </location>
</feature>
<dbReference type="EMBL" id="FONN01000004">
    <property type="protein sequence ID" value="SFE59536.1"/>
    <property type="molecule type" value="Genomic_DNA"/>
</dbReference>